<evidence type="ECO:0000256" key="4">
    <source>
        <dbReference type="ARBA" id="ARBA00022679"/>
    </source>
</evidence>
<reference evidence="8 9" key="1">
    <citation type="journal article" date="2016" name="Nat. Commun.">
        <title>Thousands of microbial genomes shed light on interconnected biogeochemical processes in an aquifer system.</title>
        <authorList>
            <person name="Anantharaman K."/>
            <person name="Brown C.T."/>
            <person name="Hug L.A."/>
            <person name="Sharon I."/>
            <person name="Castelle C.J."/>
            <person name="Probst A.J."/>
            <person name="Thomas B.C."/>
            <person name="Singh A."/>
            <person name="Wilkins M.J."/>
            <person name="Karaoz U."/>
            <person name="Brodie E.L."/>
            <person name="Williams K.H."/>
            <person name="Hubbard S.S."/>
            <person name="Banfield J.F."/>
        </authorList>
    </citation>
    <scope>NUCLEOTIDE SEQUENCE [LARGE SCALE GENOMIC DNA]</scope>
</reference>
<dbReference type="SUPFAM" id="SSF53335">
    <property type="entry name" value="S-adenosyl-L-methionine-dependent methyltransferases"/>
    <property type="match status" value="1"/>
</dbReference>
<gene>
    <name evidence="6" type="primary">rsmH</name>
    <name evidence="8" type="ORF">A2442_03175</name>
</gene>
<dbReference type="SUPFAM" id="SSF81799">
    <property type="entry name" value="Putative methyltransferase TM0872, insert domain"/>
    <property type="match status" value="1"/>
</dbReference>
<dbReference type="PANTHER" id="PTHR11265:SF0">
    <property type="entry name" value="12S RRNA N4-METHYLCYTIDINE METHYLTRANSFERASE"/>
    <property type="match status" value="1"/>
</dbReference>
<feature type="binding site" evidence="6">
    <location>
        <position position="108"/>
    </location>
    <ligand>
        <name>S-adenosyl-L-methionine</name>
        <dbReference type="ChEBI" id="CHEBI:59789"/>
    </ligand>
</feature>
<dbReference type="PANTHER" id="PTHR11265">
    <property type="entry name" value="S-ADENOSYL-METHYLTRANSFERASE MRAW"/>
    <property type="match status" value="1"/>
</dbReference>
<keyword evidence="2 6" id="KW-0698">rRNA processing</keyword>
<keyword evidence="3 6" id="KW-0489">Methyltransferase</keyword>
<dbReference type="STRING" id="1797582.A2442_03175"/>
<feature type="binding site" evidence="6">
    <location>
        <begin position="33"/>
        <end position="35"/>
    </location>
    <ligand>
        <name>S-adenosyl-L-methionine</name>
        <dbReference type="ChEBI" id="CHEBI:59789"/>
    </ligand>
</feature>
<feature type="binding site" evidence="6">
    <location>
        <position position="80"/>
    </location>
    <ligand>
        <name>S-adenosyl-L-methionine</name>
        <dbReference type="ChEBI" id="CHEBI:59789"/>
    </ligand>
</feature>
<dbReference type="Proteomes" id="UP000179003">
    <property type="component" value="Unassembled WGS sequence"/>
</dbReference>
<comment type="similarity">
    <text evidence="1 6">Belongs to the methyltransferase superfamily. RsmH family.</text>
</comment>
<comment type="caution">
    <text evidence="8">The sequence shown here is derived from an EMBL/GenBank/DDBJ whole genome shotgun (WGS) entry which is preliminary data.</text>
</comment>
<evidence type="ECO:0000256" key="6">
    <source>
        <dbReference type="HAMAP-Rule" id="MF_01007"/>
    </source>
</evidence>
<feature type="binding site" evidence="6">
    <location>
        <position position="53"/>
    </location>
    <ligand>
        <name>S-adenosyl-L-methionine</name>
        <dbReference type="ChEBI" id="CHEBI:59789"/>
    </ligand>
</feature>
<dbReference type="GO" id="GO:0071424">
    <property type="term" value="F:rRNA (cytosine-N4-)-methyltransferase activity"/>
    <property type="evidence" value="ECO:0007669"/>
    <property type="project" value="UniProtKB-UniRule"/>
</dbReference>
<feature type="region of interest" description="Disordered" evidence="7">
    <location>
        <begin position="268"/>
        <end position="299"/>
    </location>
</feature>
<dbReference type="EC" id="2.1.1.199" evidence="6"/>
<evidence type="ECO:0000256" key="7">
    <source>
        <dbReference type="SAM" id="MobiDB-lite"/>
    </source>
</evidence>
<keyword evidence="4 6" id="KW-0808">Transferase</keyword>
<dbReference type="EMBL" id="MFAE01000005">
    <property type="protein sequence ID" value="OGD67479.1"/>
    <property type="molecule type" value="Genomic_DNA"/>
</dbReference>
<name>A0A1F5EJ72_9BACT</name>
<comment type="subcellular location">
    <subcellularLocation>
        <location evidence="6">Cytoplasm</location>
    </subcellularLocation>
</comment>
<dbReference type="AlphaFoldDB" id="A0A1F5EJ72"/>
<evidence type="ECO:0000256" key="2">
    <source>
        <dbReference type="ARBA" id="ARBA00022552"/>
    </source>
</evidence>
<feature type="binding site" evidence="6">
    <location>
        <position position="101"/>
    </location>
    <ligand>
        <name>S-adenosyl-L-methionine</name>
        <dbReference type="ChEBI" id="CHEBI:59789"/>
    </ligand>
</feature>
<keyword evidence="5 6" id="KW-0949">S-adenosyl-L-methionine</keyword>
<accession>A0A1F5EJ72</accession>
<evidence type="ECO:0000313" key="8">
    <source>
        <dbReference type="EMBL" id="OGD67479.1"/>
    </source>
</evidence>
<evidence type="ECO:0000313" key="9">
    <source>
        <dbReference type="Proteomes" id="UP000179003"/>
    </source>
</evidence>
<comment type="function">
    <text evidence="6">Specifically methylates the N4 position of cytidine in position 1402 (C1402) of 16S rRNA.</text>
</comment>
<evidence type="ECO:0000256" key="5">
    <source>
        <dbReference type="ARBA" id="ARBA00022691"/>
    </source>
</evidence>
<dbReference type="InterPro" id="IPR023397">
    <property type="entry name" value="SAM-dep_MeTrfase_MraW_recog"/>
</dbReference>
<dbReference type="Pfam" id="PF01795">
    <property type="entry name" value="Methyltransf_5"/>
    <property type="match status" value="1"/>
</dbReference>
<dbReference type="NCBIfam" id="TIGR00006">
    <property type="entry name" value="16S rRNA (cytosine(1402)-N(4))-methyltransferase RsmH"/>
    <property type="match status" value="1"/>
</dbReference>
<dbReference type="PIRSF" id="PIRSF004486">
    <property type="entry name" value="MraW"/>
    <property type="match status" value="1"/>
</dbReference>
<dbReference type="InterPro" id="IPR002903">
    <property type="entry name" value="RsmH"/>
</dbReference>
<dbReference type="InterPro" id="IPR029063">
    <property type="entry name" value="SAM-dependent_MTases_sf"/>
</dbReference>
<protein>
    <recommendedName>
        <fullName evidence="6">Ribosomal RNA small subunit methyltransferase H</fullName>
        <ecNumber evidence="6">2.1.1.199</ecNumber>
    </recommendedName>
    <alternativeName>
        <fullName evidence="6">16S rRNA m(4)C1402 methyltransferase</fullName>
    </alternativeName>
    <alternativeName>
        <fullName evidence="6">rRNA (cytosine-N(4)-)-methyltransferase RsmH</fullName>
    </alternativeName>
</protein>
<dbReference type="Gene3D" id="3.40.50.150">
    <property type="entry name" value="Vaccinia Virus protein VP39"/>
    <property type="match status" value="1"/>
</dbReference>
<proteinExistence type="inferred from homology"/>
<dbReference type="HAMAP" id="MF_01007">
    <property type="entry name" value="16SrRNA_methyltr_H"/>
    <property type="match status" value="1"/>
</dbReference>
<sequence>MMTEHIPVLLNEVIKNLNLKLGEVVLDGTLGGGSYSEQLCKAVGKKGTVIGLDHDKEAIAMVEKKLKDCGCKKYLINENFRNLDKVLKTLKIRKVNAITLDLGLSSDQLKNSGRGFSFQKDEPLVMTLSCDSDKVDFTARDIVNDWEENNIADVLFGYGEEKYSRRIAKLIVEARQEKSIETTFELIKIISDAVPVKYRKGRTHFATKTFQALRITVNDELGSLKDGLSKGFDALDEGGRMAVVSFHSLEDRIVKNFIRDKKKGGEGMPIIKKPITPSREEVLNNPKSRSAKLRVIEKN</sequence>
<comment type="catalytic activity">
    <reaction evidence="6">
        <text>cytidine(1402) in 16S rRNA + S-adenosyl-L-methionine = N(4)-methylcytidine(1402) in 16S rRNA + S-adenosyl-L-homocysteine + H(+)</text>
        <dbReference type="Rhea" id="RHEA:42928"/>
        <dbReference type="Rhea" id="RHEA-COMP:10286"/>
        <dbReference type="Rhea" id="RHEA-COMP:10287"/>
        <dbReference type="ChEBI" id="CHEBI:15378"/>
        <dbReference type="ChEBI" id="CHEBI:57856"/>
        <dbReference type="ChEBI" id="CHEBI:59789"/>
        <dbReference type="ChEBI" id="CHEBI:74506"/>
        <dbReference type="ChEBI" id="CHEBI:82748"/>
        <dbReference type="EC" id="2.1.1.199"/>
    </reaction>
</comment>
<keyword evidence="6" id="KW-0963">Cytoplasm</keyword>
<dbReference type="GO" id="GO:0070475">
    <property type="term" value="P:rRNA base methylation"/>
    <property type="evidence" value="ECO:0007669"/>
    <property type="project" value="UniProtKB-UniRule"/>
</dbReference>
<evidence type="ECO:0000256" key="1">
    <source>
        <dbReference type="ARBA" id="ARBA00010396"/>
    </source>
</evidence>
<organism evidence="8 9">
    <name type="scientific">Candidatus Campbellbacteria bacterium RIFOXYC2_FULL_35_25</name>
    <dbReference type="NCBI Taxonomy" id="1797582"/>
    <lineage>
        <taxon>Bacteria</taxon>
        <taxon>Candidatus Campbelliibacteriota</taxon>
    </lineage>
</organism>
<dbReference type="Gene3D" id="1.10.150.170">
    <property type="entry name" value="Putative methyltransferase TM0872, insert domain"/>
    <property type="match status" value="1"/>
</dbReference>
<evidence type="ECO:0000256" key="3">
    <source>
        <dbReference type="ARBA" id="ARBA00022603"/>
    </source>
</evidence>
<dbReference type="GO" id="GO:0005737">
    <property type="term" value="C:cytoplasm"/>
    <property type="evidence" value="ECO:0007669"/>
    <property type="project" value="UniProtKB-SubCell"/>
</dbReference>